<proteinExistence type="inferred from homology"/>
<dbReference type="RefSeq" id="WP_090544979.1">
    <property type="nucleotide sequence ID" value="NZ_FNSR01000001.1"/>
</dbReference>
<feature type="domain" description="Leucine-binding protein" evidence="6">
    <location>
        <begin position="32"/>
        <end position="370"/>
    </location>
</feature>
<dbReference type="InterPro" id="IPR028081">
    <property type="entry name" value="Leu-bd"/>
</dbReference>
<protein>
    <submittedName>
        <fullName evidence="7">Amino acid/amide ABC transporter substrate-binding protein, HAAT family</fullName>
    </submittedName>
</protein>
<evidence type="ECO:0000256" key="2">
    <source>
        <dbReference type="ARBA" id="ARBA00022448"/>
    </source>
</evidence>
<evidence type="ECO:0000313" key="8">
    <source>
        <dbReference type="Proteomes" id="UP000199120"/>
    </source>
</evidence>
<dbReference type="AlphaFoldDB" id="A0A1H7U2T4"/>
<dbReference type="InterPro" id="IPR000709">
    <property type="entry name" value="Leu_Ile_Val-bd"/>
</dbReference>
<dbReference type="OrthoDB" id="5469508at2"/>
<evidence type="ECO:0000259" key="6">
    <source>
        <dbReference type="Pfam" id="PF13458"/>
    </source>
</evidence>
<dbReference type="GO" id="GO:0006865">
    <property type="term" value="P:amino acid transport"/>
    <property type="evidence" value="ECO:0007669"/>
    <property type="project" value="UniProtKB-KW"/>
</dbReference>
<gene>
    <name evidence="7" type="ORF">SAMN05192542_117113</name>
</gene>
<dbReference type="InterPro" id="IPR028082">
    <property type="entry name" value="Peripla_BP_I"/>
</dbReference>
<dbReference type="PANTHER" id="PTHR47151:SF2">
    <property type="entry name" value="AMINO ACID BINDING PROTEIN"/>
    <property type="match status" value="1"/>
</dbReference>
<keyword evidence="4" id="KW-0029">Amino-acid transport</keyword>
<dbReference type="PRINTS" id="PR00337">
    <property type="entry name" value="LEUILEVALBP"/>
</dbReference>
<organism evidence="7 8">
    <name type="scientific">Paraburkholderia caballeronis</name>
    <dbReference type="NCBI Taxonomy" id="416943"/>
    <lineage>
        <taxon>Bacteria</taxon>
        <taxon>Pseudomonadati</taxon>
        <taxon>Pseudomonadota</taxon>
        <taxon>Betaproteobacteria</taxon>
        <taxon>Burkholderiales</taxon>
        <taxon>Burkholderiaceae</taxon>
        <taxon>Paraburkholderia</taxon>
    </lineage>
</organism>
<dbReference type="PANTHER" id="PTHR47151">
    <property type="entry name" value="LEU/ILE/VAL-BINDING ABC TRANSPORTER SUBUNIT"/>
    <property type="match status" value="1"/>
</dbReference>
<reference evidence="8" key="1">
    <citation type="submission" date="2016-10" db="EMBL/GenBank/DDBJ databases">
        <authorList>
            <person name="Varghese N."/>
            <person name="Submissions S."/>
        </authorList>
    </citation>
    <scope>NUCLEOTIDE SEQUENCE [LARGE SCALE GENOMIC DNA]</scope>
    <source>
        <strain evidence="8">LMG 26416</strain>
    </source>
</reference>
<dbReference type="CDD" id="cd06342">
    <property type="entry name" value="PBP1_ABC_LIVBP-like"/>
    <property type="match status" value="1"/>
</dbReference>
<evidence type="ECO:0000256" key="4">
    <source>
        <dbReference type="ARBA" id="ARBA00022970"/>
    </source>
</evidence>
<keyword evidence="2" id="KW-0813">Transport</keyword>
<evidence type="ECO:0000256" key="3">
    <source>
        <dbReference type="ARBA" id="ARBA00022729"/>
    </source>
</evidence>
<sequence>MSLLDVMKSAAALACAFAIGIPPASAAGPLAVRIGFVAPLSGDNARYGKDIENGARLAVEEANAQGLKIGDQAAHFDLVSEDDRADPRTGVEAAQRLTNQNVSAVVGHFNSGTTIPASRVYESAGIPMIVPAATNPLITSQGYENVFTVIPNDAQNAGAAGAYALDVLKAKRIAILDDRSAFGQGEADEFERVVRSRGGAIVVRDYAANPAGDFRPQLDKVKAADADLLFFGGLDVQAASIVKTMKAMGMRAQFVAGGGVVNRDFIQQAGAAAEGAMAWEYGRPLAALPEGQRFAQNYRNRYGVGVLAYAPFGYDAAWAAIRAMVAAKSSDPAALRAALKTIGFDGATGRIAFDERGALKNGVSTLYQVRQGAWTPVVTSGG</sequence>
<feature type="chain" id="PRO_5030029321" evidence="5">
    <location>
        <begin position="27"/>
        <end position="382"/>
    </location>
</feature>
<comment type="similarity">
    <text evidence="1">Belongs to the leucine-binding protein family.</text>
</comment>
<evidence type="ECO:0000313" key="7">
    <source>
        <dbReference type="EMBL" id="SEL91380.1"/>
    </source>
</evidence>
<evidence type="ECO:0000256" key="5">
    <source>
        <dbReference type="SAM" id="SignalP"/>
    </source>
</evidence>
<dbReference type="Proteomes" id="UP000199120">
    <property type="component" value="Unassembled WGS sequence"/>
</dbReference>
<dbReference type="STRING" id="416943.SAMN05445871_2337"/>
<dbReference type="EMBL" id="FOAJ01000017">
    <property type="protein sequence ID" value="SEL91380.1"/>
    <property type="molecule type" value="Genomic_DNA"/>
</dbReference>
<evidence type="ECO:0000256" key="1">
    <source>
        <dbReference type="ARBA" id="ARBA00010062"/>
    </source>
</evidence>
<keyword evidence="3 5" id="KW-0732">Signal</keyword>
<feature type="signal peptide" evidence="5">
    <location>
        <begin position="1"/>
        <end position="26"/>
    </location>
</feature>
<dbReference type="Pfam" id="PF13458">
    <property type="entry name" value="Peripla_BP_6"/>
    <property type="match status" value="1"/>
</dbReference>
<keyword evidence="8" id="KW-1185">Reference proteome</keyword>
<dbReference type="SUPFAM" id="SSF53822">
    <property type="entry name" value="Periplasmic binding protein-like I"/>
    <property type="match status" value="1"/>
</dbReference>
<name>A0A1H7U2T4_9BURK</name>
<accession>A0A1H7U2T4</accession>
<dbReference type="Gene3D" id="3.40.50.2300">
    <property type="match status" value="2"/>
</dbReference>